<dbReference type="AlphaFoldDB" id="A0ABD1Z5D6"/>
<accession>A0ABD1Z5D6</accession>
<dbReference type="Proteomes" id="UP001605036">
    <property type="component" value="Unassembled WGS sequence"/>
</dbReference>
<sequence>MNIKRSAINQDSNEDLALRCCSEPEEKRDLKELFISPKNPTNGYLLKHFKDLFRQTVVAIIMAQFKLQRVTYISDHLIYFLETAIAGGSVIWLSFLRVCMKSQLKDVLKKGANLFSLLLAHYYYGMGELTMVEQTVFQEGHFAPTNKTKGKA</sequence>
<keyword evidence="1" id="KW-1133">Transmembrane helix</keyword>
<keyword evidence="1" id="KW-0472">Membrane</keyword>
<evidence type="ECO:0000256" key="1">
    <source>
        <dbReference type="SAM" id="Phobius"/>
    </source>
</evidence>
<protein>
    <submittedName>
        <fullName evidence="2">Uncharacterized protein</fullName>
    </submittedName>
</protein>
<organism evidence="2 3">
    <name type="scientific">Riccia fluitans</name>
    <dbReference type="NCBI Taxonomy" id="41844"/>
    <lineage>
        <taxon>Eukaryota</taxon>
        <taxon>Viridiplantae</taxon>
        <taxon>Streptophyta</taxon>
        <taxon>Embryophyta</taxon>
        <taxon>Marchantiophyta</taxon>
        <taxon>Marchantiopsida</taxon>
        <taxon>Marchantiidae</taxon>
        <taxon>Marchantiales</taxon>
        <taxon>Ricciaceae</taxon>
        <taxon>Riccia</taxon>
    </lineage>
</organism>
<comment type="caution">
    <text evidence="2">The sequence shown here is derived from an EMBL/GenBank/DDBJ whole genome shotgun (WGS) entry which is preliminary data.</text>
</comment>
<reference evidence="2 3" key="1">
    <citation type="submission" date="2024-09" db="EMBL/GenBank/DDBJ databases">
        <title>Chromosome-scale assembly of Riccia fluitans.</title>
        <authorList>
            <person name="Paukszto L."/>
            <person name="Sawicki J."/>
            <person name="Karawczyk K."/>
            <person name="Piernik-Szablinska J."/>
            <person name="Szczecinska M."/>
            <person name="Mazdziarz M."/>
        </authorList>
    </citation>
    <scope>NUCLEOTIDE SEQUENCE [LARGE SCALE GENOMIC DNA]</scope>
    <source>
        <strain evidence="2">Rf_01</strain>
        <tissue evidence="2">Aerial parts of the thallus</tissue>
    </source>
</reference>
<keyword evidence="3" id="KW-1185">Reference proteome</keyword>
<proteinExistence type="predicted"/>
<dbReference type="EMBL" id="JBHFFA010000002">
    <property type="protein sequence ID" value="KAL2642594.1"/>
    <property type="molecule type" value="Genomic_DNA"/>
</dbReference>
<feature type="transmembrane region" description="Helical" evidence="1">
    <location>
        <begin position="77"/>
        <end position="95"/>
    </location>
</feature>
<gene>
    <name evidence="2" type="ORF">R1flu_010181</name>
</gene>
<evidence type="ECO:0000313" key="3">
    <source>
        <dbReference type="Proteomes" id="UP001605036"/>
    </source>
</evidence>
<name>A0ABD1Z5D6_9MARC</name>
<keyword evidence="1" id="KW-0812">Transmembrane</keyword>
<evidence type="ECO:0000313" key="2">
    <source>
        <dbReference type="EMBL" id="KAL2642594.1"/>
    </source>
</evidence>